<gene>
    <name evidence="2" type="ORF">A966_09479</name>
</gene>
<proteinExistence type="predicted"/>
<dbReference type="EMBL" id="ALNZ01000028">
    <property type="protein sequence ID" value="EKV56762.1"/>
    <property type="molecule type" value="Genomic_DNA"/>
</dbReference>
<evidence type="ECO:0000313" key="2">
    <source>
        <dbReference type="EMBL" id="EKV56762.1"/>
    </source>
</evidence>
<sequence>MKTLLKTIFYFAVSSASVFGMYGFSNDWMDFLTDNNHLRARTDQLGFVLGNGTVKGTLGFKADTGYFGNIMSYINGGKLSLDATVSLGLAYTSDIISAGLGYNYTYIDSSLDVHTPVFMINAMNDSLRICIPFQIADAKDNSDYSAFSTTSEIRYYTGVDSINAVRLYINYGKNSYNANSASSFGLELRFYFLPTTINSVWINPFIKVLYYSSLDAKGKDVINKNTDTLVNIQSYDRILYTSHNANEVNEVYESNPYILRITPALSLYADSDIVSLYFEPSIGYKIIYDGKKSSKLDHALTWGAYSEVRIYPLKDLEWYFEMGVNSSNNPIPVNFRSATGINWYLPQL</sequence>
<keyword evidence="1" id="KW-0812">Transmembrane</keyword>
<name>A0A2U4EYW2_9SPIR</name>
<dbReference type="InterPro" id="IPR008838">
    <property type="entry name" value="Variable_surface_protein_TREHY"/>
</dbReference>
<keyword evidence="1" id="KW-1133">Transmembrane helix</keyword>
<dbReference type="OrthoDB" id="306676at2"/>
<reference evidence="2 3" key="1">
    <citation type="submission" date="2012-07" db="EMBL/GenBank/DDBJ databases">
        <title>Genome sequence of Brachyspira sp. 30446, isolated from a pig with mucohaemorrhagic colitis.</title>
        <authorList>
            <person name="Rubin J.E."/>
            <person name="Fernando C."/>
            <person name="Harding J.C.S."/>
            <person name="Hill J.E."/>
        </authorList>
    </citation>
    <scope>NUCLEOTIDE SEQUENCE [LARGE SCALE GENOMIC DNA]</scope>
    <source>
        <strain evidence="2 3">30446</strain>
    </source>
</reference>
<evidence type="ECO:0000256" key="1">
    <source>
        <dbReference type="SAM" id="Phobius"/>
    </source>
</evidence>
<organism evidence="2 3">
    <name type="scientific">Brachyspira hampsonii 30446</name>
    <dbReference type="NCBI Taxonomy" id="1289135"/>
    <lineage>
        <taxon>Bacteria</taxon>
        <taxon>Pseudomonadati</taxon>
        <taxon>Spirochaetota</taxon>
        <taxon>Spirochaetia</taxon>
        <taxon>Brachyspirales</taxon>
        <taxon>Brachyspiraceae</taxon>
        <taxon>Brachyspira</taxon>
    </lineage>
</organism>
<keyword evidence="1" id="KW-0472">Membrane</keyword>
<feature type="transmembrane region" description="Helical" evidence="1">
    <location>
        <begin position="7"/>
        <end position="25"/>
    </location>
</feature>
<dbReference type="Proteomes" id="UP000011663">
    <property type="component" value="Unassembled WGS sequence"/>
</dbReference>
<dbReference type="GeneID" id="66488309"/>
<dbReference type="AlphaFoldDB" id="A0A2U4EYW2"/>
<dbReference type="Pfam" id="PF05540">
    <property type="entry name" value="Serpulina_VSP"/>
    <property type="match status" value="1"/>
</dbReference>
<dbReference type="RefSeq" id="WP_008724774.1">
    <property type="nucleotide sequence ID" value="NZ_JH994111.1"/>
</dbReference>
<protein>
    <submittedName>
        <fullName evidence="2">Serpulina hyodysenteriae variable surface protein</fullName>
    </submittedName>
</protein>
<comment type="caution">
    <text evidence="2">The sequence shown here is derived from an EMBL/GenBank/DDBJ whole genome shotgun (WGS) entry which is preliminary data.</text>
</comment>
<evidence type="ECO:0000313" key="3">
    <source>
        <dbReference type="Proteomes" id="UP000011663"/>
    </source>
</evidence>
<accession>A0A2U4EYW2</accession>